<protein>
    <recommendedName>
        <fullName evidence="1">RNA-dependent RNA polymerase</fullName>
        <ecNumber evidence="1">2.7.7.48</ecNumber>
    </recommendedName>
</protein>
<organism evidence="4 5">
    <name type="scientific">Rhodotorula taiwanensis</name>
    <dbReference type="NCBI Taxonomy" id="741276"/>
    <lineage>
        <taxon>Eukaryota</taxon>
        <taxon>Fungi</taxon>
        <taxon>Dikarya</taxon>
        <taxon>Basidiomycota</taxon>
        <taxon>Pucciniomycotina</taxon>
        <taxon>Microbotryomycetes</taxon>
        <taxon>Sporidiobolales</taxon>
        <taxon>Sporidiobolaceae</taxon>
        <taxon>Rhodotorula</taxon>
    </lineage>
</organism>
<feature type="domain" description="RDRP core" evidence="3">
    <location>
        <begin position="490"/>
        <end position="992"/>
    </location>
</feature>
<evidence type="ECO:0000313" key="4">
    <source>
        <dbReference type="EMBL" id="POY71096.1"/>
    </source>
</evidence>
<sequence>MAAPRTPSKTRPNPVSPSGFRPATTPSKGDPQKAAGKSKAPEPLPTKITAEAGGAIFAEASTSVSNGQTTAFATRNAAAQGWSEEQKEGGELSQNLLAAADSVILVVDSKPHRLKMQQYCSWLHMFEHARWLHGGGFKAKDIIWPNYPYQKTGDRSEEPYLERMHDYLASIASKKVSRPDPSLWTEIPHCESRDELNAAFKLGTIHFSGKLSSDSNKNLVFKLLPPCAGMGSSLYRRYGSDRFFRVNLDDDVVRAAGQPLEVHDFDKSPRLRTQIQTLFSKPLFIFGRTYRPFCWKDGAAVYWAESGPHIETIPLVEFAQRVHLRWIARVDSKADLTLSQYLDVSLNEEMTVAKVLRTPDLNSDSLKMSFAAMQLICDEVRAKFAAKGINELLPGSYLPSCIRGTVIHTANGATANMVWQLDYSSAPGTPTAVTPPEPWIQLRSCGTDFPAVNRPGLKFQLEYKNGKKLEVRVPKGLVPKWMEGPAVRKDEVVMTDGCSLMSPAAMRILAEKLAASRRETDIKPNLPAVAQGRIGPGKGVWAIAPRTSWSGATDVWIEVRDSQYKFKDEQTREFVFELHSVPNGNRASAKHGKQMLEVLSHCGVSSTAIEQILATQVSTGQDAFRNFSSTPELLYHIEKTCGVLEDRTMKARMSSDPGALKLLADGVSIPPDADTADVTSGDQESSSFVHDRRLDPSSGAPNVVTEVVVDLLQAGFDPRQNPHLAEKVRKVAEGQFDRISLKIDDEYARMAFVVADHASCLRSCAQSLYGVLSEGEFFFQTWEAVPDPSGYGQRTVMVGPALLSRSPAIQPCDVQKVEGVWKSEYASIFDVIIVSTKGERSLCSILSGGDYDGDKLVVTINPAFVSAFHQASADPRFADPPFEDEDYFEVDRRRLRDVKQIFDHGENDKLAAIFMEGLHAGTQHGVLSTYHTSMAYSHGLADALTSKLGHLFCRALDGRKQGLSFSPKKWEALKQELPTSCRIRPRWTYRDDGKMVPPGAKDPERSSRRRHPMASSGIALTYRTPDALVRVCDSARTTTRQAWANWMKEQPFKFDEHLAEPWEAAWSAAALDQGGPFYEDLVMIRNHVWTLLKEFRELFVEWCRQKELRANDAKAREAPGSPTKSPSKGKAEYRASSAGQKEDLIRLSQRFWSIIERDSSRFRSEKLQGAEGAVAVRRLLASCAYVQPLRPSALPVHAPGSAPRSAPLEISAPVHVPSNGFLSRLRGSAVATTIVATSSGSQTVQTITPPPQEGDEPMEVEVSYTQLDDFAWSQLDDEQLKVTTTTPFSSRKSSQTVTGTELASSAELASSSTLIPPSAEDVSTLCPRGLADEHFHETTGTVPIRFCFDMAHRDVNALKADALTRELHKHIPGAVGIQAPKIAPPILDVLQVSKRCAGINAVRAKVRPRTLLGQSETPATERNANGSPVLKRARRK</sequence>
<keyword evidence="5" id="KW-1185">Reference proteome</keyword>
<keyword evidence="1" id="KW-0694">RNA-binding</keyword>
<feature type="compositionally biased region" description="Polar residues" evidence="2">
    <location>
        <begin position="677"/>
        <end position="688"/>
    </location>
</feature>
<dbReference type="EC" id="2.7.7.48" evidence="1"/>
<dbReference type="STRING" id="741276.A0A2S5B2W7"/>
<dbReference type="InterPro" id="IPR057596">
    <property type="entry name" value="RDRP_core"/>
</dbReference>
<dbReference type="InterPro" id="IPR007855">
    <property type="entry name" value="RDRP"/>
</dbReference>
<evidence type="ECO:0000256" key="1">
    <source>
        <dbReference type="RuleBase" id="RU363098"/>
    </source>
</evidence>
<dbReference type="Pfam" id="PF05183">
    <property type="entry name" value="RdRP"/>
    <property type="match status" value="1"/>
</dbReference>
<keyword evidence="1" id="KW-0808">Transferase</keyword>
<feature type="compositionally biased region" description="Polar residues" evidence="2">
    <location>
        <begin position="1283"/>
        <end position="1299"/>
    </location>
</feature>
<dbReference type="GO" id="GO:0003968">
    <property type="term" value="F:RNA-directed RNA polymerase activity"/>
    <property type="evidence" value="ECO:0007669"/>
    <property type="project" value="UniProtKB-KW"/>
</dbReference>
<name>A0A2S5B2W7_9BASI</name>
<reference evidence="4 5" key="1">
    <citation type="journal article" date="2018" name="Front. Microbiol.">
        <title>Prospects for Fungal Bioremediation of Acidic Radioactive Waste Sites: Characterization and Genome Sequence of Rhodotorula taiwanensis MD1149.</title>
        <authorList>
            <person name="Tkavc R."/>
            <person name="Matrosova V.Y."/>
            <person name="Grichenko O.E."/>
            <person name="Gostincar C."/>
            <person name="Volpe R.P."/>
            <person name="Klimenkova P."/>
            <person name="Gaidamakova E.K."/>
            <person name="Zhou C.E."/>
            <person name="Stewart B.J."/>
            <person name="Lyman M.G."/>
            <person name="Malfatti S.A."/>
            <person name="Rubinfeld B."/>
            <person name="Courtot M."/>
            <person name="Singh J."/>
            <person name="Dalgard C.L."/>
            <person name="Hamilton T."/>
            <person name="Frey K.G."/>
            <person name="Gunde-Cimerman N."/>
            <person name="Dugan L."/>
            <person name="Daly M.J."/>
        </authorList>
    </citation>
    <scope>NUCLEOTIDE SEQUENCE [LARGE SCALE GENOMIC DNA]</scope>
    <source>
        <strain evidence="4 5">MD1149</strain>
    </source>
</reference>
<comment type="caution">
    <text evidence="4">The sequence shown here is derived from an EMBL/GenBank/DDBJ whole genome shotgun (WGS) entry which is preliminary data.</text>
</comment>
<dbReference type="Proteomes" id="UP000237144">
    <property type="component" value="Unassembled WGS sequence"/>
</dbReference>
<dbReference type="EMBL" id="PJQD01000086">
    <property type="protein sequence ID" value="POY71096.1"/>
    <property type="molecule type" value="Genomic_DNA"/>
</dbReference>
<evidence type="ECO:0000256" key="2">
    <source>
        <dbReference type="SAM" id="MobiDB-lite"/>
    </source>
</evidence>
<feature type="region of interest" description="Disordered" evidence="2">
    <location>
        <begin position="1111"/>
        <end position="1137"/>
    </location>
</feature>
<proteinExistence type="inferred from homology"/>
<dbReference type="OrthoDB" id="10055769at2759"/>
<dbReference type="PANTHER" id="PTHR23079:SF14">
    <property type="entry name" value="RNA-DEPENDENT RNA POLYMERASE"/>
    <property type="match status" value="1"/>
</dbReference>
<feature type="region of interest" description="Disordered" evidence="2">
    <location>
        <begin position="1283"/>
        <end position="1314"/>
    </location>
</feature>
<evidence type="ECO:0000259" key="3">
    <source>
        <dbReference type="Pfam" id="PF05183"/>
    </source>
</evidence>
<feature type="region of interest" description="Disordered" evidence="2">
    <location>
        <begin position="1"/>
        <end position="47"/>
    </location>
</feature>
<comment type="catalytic activity">
    <reaction evidence="1">
        <text>RNA(n) + a ribonucleoside 5'-triphosphate = RNA(n+1) + diphosphate</text>
        <dbReference type="Rhea" id="RHEA:21248"/>
        <dbReference type="Rhea" id="RHEA-COMP:14527"/>
        <dbReference type="Rhea" id="RHEA-COMP:17342"/>
        <dbReference type="ChEBI" id="CHEBI:33019"/>
        <dbReference type="ChEBI" id="CHEBI:61557"/>
        <dbReference type="ChEBI" id="CHEBI:140395"/>
        <dbReference type="EC" id="2.7.7.48"/>
    </reaction>
</comment>
<evidence type="ECO:0000313" key="5">
    <source>
        <dbReference type="Proteomes" id="UP000237144"/>
    </source>
</evidence>
<feature type="compositionally biased region" description="Low complexity" evidence="2">
    <location>
        <begin position="1300"/>
        <end position="1314"/>
    </location>
</feature>
<comment type="similarity">
    <text evidence="1">Belongs to the RdRP family.</text>
</comment>
<dbReference type="GO" id="GO:0031380">
    <property type="term" value="C:nuclear RNA-directed RNA polymerase complex"/>
    <property type="evidence" value="ECO:0007669"/>
    <property type="project" value="TreeGrafter"/>
</dbReference>
<accession>A0A2S5B2W7</accession>
<feature type="compositionally biased region" description="Polar residues" evidence="2">
    <location>
        <begin position="1412"/>
        <end position="1426"/>
    </location>
</feature>
<feature type="region of interest" description="Disordered" evidence="2">
    <location>
        <begin position="992"/>
        <end position="1014"/>
    </location>
</feature>
<keyword evidence="1" id="KW-0548">Nucleotidyltransferase</keyword>
<feature type="region of interest" description="Disordered" evidence="2">
    <location>
        <begin position="671"/>
        <end position="695"/>
    </location>
</feature>
<keyword evidence="1" id="KW-0696">RNA-directed RNA polymerase</keyword>
<gene>
    <name evidence="4" type="ORF">BMF94_5853</name>
</gene>
<dbReference type="GO" id="GO:0030422">
    <property type="term" value="P:siRNA processing"/>
    <property type="evidence" value="ECO:0007669"/>
    <property type="project" value="TreeGrafter"/>
</dbReference>
<dbReference type="GO" id="GO:0003723">
    <property type="term" value="F:RNA binding"/>
    <property type="evidence" value="ECO:0007669"/>
    <property type="project" value="UniProtKB-KW"/>
</dbReference>
<dbReference type="PANTHER" id="PTHR23079">
    <property type="entry name" value="RNA-DEPENDENT RNA POLYMERASE"/>
    <property type="match status" value="1"/>
</dbReference>
<feature type="region of interest" description="Disordered" evidence="2">
    <location>
        <begin position="1412"/>
        <end position="1436"/>
    </location>
</feature>